<feature type="non-terminal residue" evidence="1">
    <location>
        <position position="74"/>
    </location>
</feature>
<gene>
    <name evidence="1" type="ORF">Ccrd_024063</name>
</gene>
<evidence type="ECO:0000313" key="2">
    <source>
        <dbReference type="Proteomes" id="UP000243975"/>
    </source>
</evidence>
<dbReference type="AlphaFoldDB" id="A0A118DKQ8"/>
<dbReference type="Gramene" id="KVE11162">
    <property type="protein sequence ID" value="KVE11162"/>
    <property type="gene ID" value="Ccrd_024063"/>
</dbReference>
<evidence type="ECO:0000313" key="1">
    <source>
        <dbReference type="EMBL" id="KVE11162.1"/>
    </source>
</evidence>
<sequence>IQPSIQDILRQAEEDFGPNHPTSGLTIPCCGAIFADLAYHLGLLEALSKKPIIPFFLVQYNQHQKSTLYVMSAK</sequence>
<dbReference type="Proteomes" id="UP000243975">
    <property type="component" value="Unassembled WGS sequence"/>
</dbReference>
<accession>A0A118DKQ8</accession>
<comment type="caution">
    <text evidence="1">The sequence shown here is derived from an EMBL/GenBank/DDBJ whole genome shotgun (WGS) entry which is preliminary data.</text>
</comment>
<dbReference type="EMBL" id="LEKV01011285">
    <property type="protein sequence ID" value="KVE11162.1"/>
    <property type="molecule type" value="Genomic_DNA"/>
</dbReference>
<name>A0A118DKQ8_CYNCS</name>
<feature type="non-terminal residue" evidence="1">
    <location>
        <position position="1"/>
    </location>
</feature>
<proteinExistence type="predicted"/>
<keyword evidence="2" id="KW-1185">Reference proteome</keyword>
<organism evidence="1 2">
    <name type="scientific">Cynara cardunculus var. scolymus</name>
    <name type="common">Globe artichoke</name>
    <name type="synonym">Cynara scolymus</name>
    <dbReference type="NCBI Taxonomy" id="59895"/>
    <lineage>
        <taxon>Eukaryota</taxon>
        <taxon>Viridiplantae</taxon>
        <taxon>Streptophyta</taxon>
        <taxon>Embryophyta</taxon>
        <taxon>Tracheophyta</taxon>
        <taxon>Spermatophyta</taxon>
        <taxon>Magnoliopsida</taxon>
        <taxon>eudicotyledons</taxon>
        <taxon>Gunneridae</taxon>
        <taxon>Pentapetalae</taxon>
        <taxon>asterids</taxon>
        <taxon>campanulids</taxon>
        <taxon>Asterales</taxon>
        <taxon>Asteraceae</taxon>
        <taxon>Carduoideae</taxon>
        <taxon>Cardueae</taxon>
        <taxon>Carduinae</taxon>
        <taxon>Cynara</taxon>
    </lineage>
</organism>
<reference evidence="1 2" key="1">
    <citation type="journal article" date="2016" name="Sci. Rep.">
        <title>The genome sequence of the outbreeding globe artichoke constructed de novo incorporating a phase-aware low-pass sequencing strategy of F1 progeny.</title>
        <authorList>
            <person name="Scaglione D."/>
            <person name="Reyes-Chin-Wo S."/>
            <person name="Acquadro A."/>
            <person name="Froenicke L."/>
            <person name="Portis E."/>
            <person name="Beitel C."/>
            <person name="Tirone M."/>
            <person name="Mauro R."/>
            <person name="Lo Monaco A."/>
            <person name="Mauromicale G."/>
            <person name="Faccioli P."/>
            <person name="Cattivelli L."/>
            <person name="Rieseberg L."/>
            <person name="Michelmore R."/>
            <person name="Lanteri S."/>
        </authorList>
    </citation>
    <scope>NUCLEOTIDE SEQUENCE [LARGE SCALE GENOMIC DNA]</scope>
    <source>
        <strain evidence="1">2C</strain>
    </source>
</reference>
<protein>
    <submittedName>
        <fullName evidence="1">Auxin responsive SAUR protein</fullName>
    </submittedName>
</protein>